<dbReference type="Proteomes" id="UP001556367">
    <property type="component" value="Unassembled WGS sequence"/>
</dbReference>
<evidence type="ECO:0000313" key="1">
    <source>
        <dbReference type="EMBL" id="KAL0952712.1"/>
    </source>
</evidence>
<proteinExistence type="predicted"/>
<organism evidence="1 2">
    <name type="scientific">Hohenbuehelia grisea</name>
    <dbReference type="NCBI Taxonomy" id="104357"/>
    <lineage>
        <taxon>Eukaryota</taxon>
        <taxon>Fungi</taxon>
        <taxon>Dikarya</taxon>
        <taxon>Basidiomycota</taxon>
        <taxon>Agaricomycotina</taxon>
        <taxon>Agaricomycetes</taxon>
        <taxon>Agaricomycetidae</taxon>
        <taxon>Agaricales</taxon>
        <taxon>Pleurotineae</taxon>
        <taxon>Pleurotaceae</taxon>
        <taxon>Hohenbuehelia</taxon>
    </lineage>
</organism>
<evidence type="ECO:0000313" key="2">
    <source>
        <dbReference type="Proteomes" id="UP001556367"/>
    </source>
</evidence>
<comment type="caution">
    <text evidence="1">The sequence shown here is derived from an EMBL/GenBank/DDBJ whole genome shotgun (WGS) entry which is preliminary data.</text>
</comment>
<reference evidence="2" key="1">
    <citation type="submission" date="2024-06" db="EMBL/GenBank/DDBJ databases">
        <title>Multi-omics analyses provide insights into the biosynthesis of the anticancer antibiotic pleurotin in Hohenbuehelia grisea.</title>
        <authorList>
            <person name="Weaver J.A."/>
            <person name="Alberti F."/>
        </authorList>
    </citation>
    <scope>NUCLEOTIDE SEQUENCE [LARGE SCALE GENOMIC DNA]</scope>
    <source>
        <strain evidence="2">T-177</strain>
    </source>
</reference>
<sequence length="212" mass="22727">MCRITAVNPYTAPARTVSAGSDLMYVYGRGRIRYGWEPYAFVVAKAPLPPSFTTIVLDALHIYPIPGNPNDDAYDDHLPDAQFPFVLGLGHVTSKADALDDGSKVFNVTSNEFVRGGARSSTVQCAFASANKRWANATTPSPNSNVLYFGIVSNITSSGVTFASTLTTLSSMFLASPPSHPMSLLLPLPLNAASSAHMRLPMSPPQLSEMEE</sequence>
<accession>A0ABR3JB51</accession>
<keyword evidence="2" id="KW-1185">Reference proteome</keyword>
<gene>
    <name evidence="1" type="ORF">HGRIS_006948</name>
</gene>
<dbReference type="EMBL" id="JASNQZ010000010">
    <property type="protein sequence ID" value="KAL0952712.1"/>
    <property type="molecule type" value="Genomic_DNA"/>
</dbReference>
<name>A0ABR3JB51_9AGAR</name>
<protein>
    <submittedName>
        <fullName evidence="1">Uncharacterized protein</fullName>
    </submittedName>
</protein>